<name>A0A478FUK9_9MOLU</name>
<reference evidence="1 2" key="1">
    <citation type="submission" date="2019-01" db="EMBL/GenBank/DDBJ databases">
        <title>Draft genome sequences of Candidatus Mycoplasma haemohominis SWG34-3 identified from a patient with pyrexia, anemia and liver dysfunction.</title>
        <authorList>
            <person name="Sekizuka T."/>
            <person name="Hattori N."/>
            <person name="Katano H."/>
            <person name="Takuma T."/>
            <person name="Ito T."/>
            <person name="Arai N."/>
            <person name="Yanai R."/>
            <person name="Ishii S."/>
            <person name="Miura Y."/>
            <person name="Tokunaga T."/>
            <person name="Watanabe H."/>
            <person name="Nomura N."/>
            <person name="Eguchi J."/>
            <person name="Arai T."/>
            <person name="Hasegawa H."/>
            <person name="Nakamaki T."/>
            <person name="Wakita T."/>
            <person name="Niki Y."/>
            <person name="Kuroda M."/>
        </authorList>
    </citation>
    <scope>NUCLEOTIDE SEQUENCE [LARGE SCALE GENOMIC DNA]</scope>
    <source>
        <strain evidence="1">SWG34-3</strain>
    </source>
</reference>
<dbReference type="Proteomes" id="UP000324831">
    <property type="component" value="Unassembled WGS sequence"/>
</dbReference>
<dbReference type="EMBL" id="BIMN01000004">
    <property type="protein sequence ID" value="GCE63795.1"/>
    <property type="molecule type" value="Genomic_DNA"/>
</dbReference>
<dbReference type="AlphaFoldDB" id="A0A478FUK9"/>
<comment type="caution">
    <text evidence="1">The sequence shown here is derived from an EMBL/GenBank/DDBJ whole genome shotgun (WGS) entry which is preliminary data.</text>
</comment>
<evidence type="ECO:0000313" key="2">
    <source>
        <dbReference type="Proteomes" id="UP000324831"/>
    </source>
</evidence>
<protein>
    <submittedName>
        <fullName evidence="1">Uncharacterized protein</fullName>
    </submittedName>
</protein>
<evidence type="ECO:0000313" key="1">
    <source>
        <dbReference type="EMBL" id="GCE63795.1"/>
    </source>
</evidence>
<sequence length="252" mass="28350">MDPIKLAAGTGAGALIAAGGGYLTYSSLYGLHLPTVLAELSNLNTVYSDAESFGRKNSLYLVDPDSNQWWWKEKYEAFKRDVTGDAKDKLGETFKDTTKVASSFGSEATALNTICKTAFTGKENALSSEDKKESNVWTYCSLLEGKPILVSSSNYSDKRGNSHKDKAVAIDVKNDIFWNLRNDEFFGRRKEIYKGELATQNSKFRELFYKKKKEKDDTIKKVCEDAYESETSDNSNYPEADIKRFCYLSPEQ</sequence>
<proteinExistence type="predicted"/>
<organism evidence="1 2">
    <name type="scientific">Candidatus Mycoplasma haematohominis</name>
    <dbReference type="NCBI Taxonomy" id="1494318"/>
    <lineage>
        <taxon>Bacteria</taxon>
        <taxon>Bacillati</taxon>
        <taxon>Mycoplasmatota</taxon>
        <taxon>Mollicutes</taxon>
        <taxon>Mycoplasmataceae</taxon>
        <taxon>Mycoplasma</taxon>
    </lineage>
</organism>
<accession>A0A478FUK9</accession>
<gene>
    <name evidence="1" type="ORF">MHSWG343_08020</name>
</gene>